<protein>
    <submittedName>
        <fullName evidence="7">Uncharacterized protein</fullName>
    </submittedName>
</protein>
<dbReference type="Pfam" id="PF10475">
    <property type="entry name" value="Vps54_N"/>
    <property type="match status" value="1"/>
</dbReference>
<dbReference type="STRING" id="670386.D3B0A3"/>
<feature type="region of interest" description="Disordered" evidence="4">
    <location>
        <begin position="1"/>
        <end position="38"/>
    </location>
</feature>
<dbReference type="GO" id="GO:1990745">
    <property type="term" value="C:EARP complex"/>
    <property type="evidence" value="ECO:0007669"/>
    <property type="project" value="InterPro"/>
</dbReference>
<evidence type="ECO:0000256" key="3">
    <source>
        <dbReference type="ARBA" id="ARBA00023054"/>
    </source>
</evidence>
<dbReference type="InParanoid" id="D3B0A3"/>
<evidence type="ECO:0000259" key="6">
    <source>
        <dbReference type="Pfam" id="PF10475"/>
    </source>
</evidence>
<feature type="compositionally biased region" description="Low complexity" evidence="4">
    <location>
        <begin position="1031"/>
        <end position="1044"/>
    </location>
</feature>
<keyword evidence="8" id="KW-1185">Reference proteome</keyword>
<dbReference type="InterPro" id="IPR019514">
    <property type="entry name" value="Syndetin_C"/>
</dbReference>
<feature type="compositionally biased region" description="Polar residues" evidence="4">
    <location>
        <begin position="590"/>
        <end position="605"/>
    </location>
</feature>
<dbReference type="Pfam" id="PF10474">
    <property type="entry name" value="Syndetin_C"/>
    <property type="match status" value="1"/>
</dbReference>
<reference evidence="7 8" key="1">
    <citation type="journal article" date="2011" name="Genome Res.">
        <title>Phylogeny-wide analysis of social amoeba genomes highlights ancient origins for complex intercellular communication.</title>
        <authorList>
            <person name="Heidel A.J."/>
            <person name="Lawal H.M."/>
            <person name="Felder M."/>
            <person name="Schilde C."/>
            <person name="Helps N.R."/>
            <person name="Tunggal B."/>
            <person name="Rivero F."/>
            <person name="John U."/>
            <person name="Schleicher M."/>
            <person name="Eichinger L."/>
            <person name="Platzer M."/>
            <person name="Noegel A.A."/>
            <person name="Schaap P."/>
            <person name="Gloeckner G."/>
        </authorList>
    </citation>
    <scope>NUCLEOTIDE SEQUENCE [LARGE SCALE GENOMIC DNA]</scope>
    <source>
        <strain evidence="8">ATCC 26659 / Pp 5 / PN500</strain>
    </source>
</reference>
<keyword evidence="1" id="KW-0813">Transport</keyword>
<dbReference type="AlphaFoldDB" id="D3B0A3"/>
<keyword evidence="2" id="KW-0653">Protein transport</keyword>
<dbReference type="GO" id="GO:0015031">
    <property type="term" value="P:protein transport"/>
    <property type="evidence" value="ECO:0007669"/>
    <property type="project" value="UniProtKB-KW"/>
</dbReference>
<organism evidence="7 8">
    <name type="scientific">Heterostelium pallidum (strain ATCC 26659 / Pp 5 / PN500)</name>
    <name type="common">Cellular slime mold</name>
    <name type="synonym">Polysphondylium pallidum</name>
    <dbReference type="NCBI Taxonomy" id="670386"/>
    <lineage>
        <taxon>Eukaryota</taxon>
        <taxon>Amoebozoa</taxon>
        <taxon>Evosea</taxon>
        <taxon>Eumycetozoa</taxon>
        <taxon>Dictyostelia</taxon>
        <taxon>Acytosteliales</taxon>
        <taxon>Acytosteliaceae</taxon>
        <taxon>Heterostelium</taxon>
    </lineage>
</organism>
<feature type="region of interest" description="Disordered" evidence="4">
    <location>
        <begin position="584"/>
        <end position="609"/>
    </location>
</feature>
<feature type="domain" description="Vacuolar protein sorting-associated protein 54 N-terminal" evidence="6">
    <location>
        <begin position="88"/>
        <end position="376"/>
    </location>
</feature>
<feature type="region of interest" description="Disordered" evidence="4">
    <location>
        <begin position="1023"/>
        <end position="1051"/>
    </location>
</feature>
<dbReference type="OMA" id="MAKVKWD"/>
<gene>
    <name evidence="7" type="ORF">PPL_01719</name>
</gene>
<dbReference type="FunCoup" id="D3B0A3">
    <property type="interactions" value="270"/>
</dbReference>
<dbReference type="GO" id="GO:0032456">
    <property type="term" value="P:endocytic recycling"/>
    <property type="evidence" value="ECO:0007669"/>
    <property type="project" value="InterPro"/>
</dbReference>
<sequence>MDNNNNNNNNLSRGSSSGSLGSSGSGLHSNHGSSNNLRKNESEVDLFAITSNLNTHSSVTQLLAARKPNKTYLSEKTPEELSKESRIIESIDKEYFTDDFNVGSLLDSIGADGGIDMIDQLSVKIYGYHEAVDSRFNNLIMKSYNGFVEGMSQVYEIEQDLTHSAVMCKSGKTYLDEVQKSLTAFGFILLQKHRKKQIYQYILRELERIRDINEAGRKIDRLLNQHDFPNAIQLASNISNMIISSTHYECISNITAGFESSTQLILDKIDSSFTEICHMFNEDTFESVIHGYIHLKQKQRLKDKIFQNFITNIDDHTKRILKTHLYNTTANPEEFKTMMFADMCRCVKEDQYVNVLLGILEHLSDLMSSHYQMRMWILDTLHKNPDSPDKDFYIDIHKLLFNFKKNMWNTIQKQVKLLLGSCSPSFKIEEFLKVLESTNQFIEVGHEFLNSTEDSNLLKTTIKEQSFAYFEHFHKQRIEDLRIMLENEMWHKVPLPNDFTVMNIAEFGSVINSMKALIGDTATADGSSGKQAAATTPLISPFLIMNAENTINLDPEVHRSAYFERYKVDGNPFHVTEGRKTLSEAAGDNLKNSSRNGSAADQNGDLSNTNSPLLSSTTINVIRLIGKYLQMMKILKQLSYPIFTAISQLLEYYVYTVFTFFGECTNSDVFDNAEISNVSPILKKTMQRLKAKFVGVPTTNTSSLLSTTHLFQSKLTSSPISLRVSSDNSKSPPTLALQKESNNDDAISIQWVLPKVSELVDLTNPKTLYGLEYRVIGLESMMFLVDAIMQASPLVMNLIPEEKKQSISIFYSDTVSVVSALRNVCYKNIASQILNFDQLNVSISSMRWELKDAPPDPSPYWIANTKGYEFALGQYDYVLDGFTDRCVFKDQKVNTMVVKEKSTNNNNNNNNEYEDNDSDTSEPTDYTGFQLIPDHDDAASEVDDDNNDDQHYETAARSREEEIRRQIELNNQFLNEEFTDFTSHSNDFHDTNQFGNDDGGFSDLKVNTNNLLFSDVDYFPSNKDDPFSTTDNNNNNNNNNSNNNKVEDNNKDKPIEYCERNEKGHLVLSKDKLIPPDHADVIRECMKNIKIDYRPMWSHLVPEEKWITNLKDKTSK</sequence>
<dbReference type="Proteomes" id="UP000001396">
    <property type="component" value="Unassembled WGS sequence"/>
</dbReference>
<feature type="domain" description="Syndetin C-terminal" evidence="5">
    <location>
        <begin position="768"/>
        <end position="861"/>
    </location>
</feature>
<feature type="region of interest" description="Disordered" evidence="4">
    <location>
        <begin position="899"/>
        <end position="961"/>
    </location>
</feature>
<dbReference type="GO" id="GO:0005829">
    <property type="term" value="C:cytosol"/>
    <property type="evidence" value="ECO:0007669"/>
    <property type="project" value="GOC"/>
</dbReference>
<feature type="compositionally biased region" description="Acidic residues" evidence="4">
    <location>
        <begin position="912"/>
        <end position="922"/>
    </location>
</feature>
<dbReference type="InterPro" id="IPR040047">
    <property type="entry name" value="VPS50"/>
</dbReference>
<proteinExistence type="predicted"/>
<evidence type="ECO:0000313" key="8">
    <source>
        <dbReference type="Proteomes" id="UP000001396"/>
    </source>
</evidence>
<name>D3B0A3_HETP5</name>
<evidence type="ECO:0000313" key="7">
    <source>
        <dbReference type="EMBL" id="EFA84727.1"/>
    </source>
</evidence>
<feature type="compositionally biased region" description="Low complexity" evidence="4">
    <location>
        <begin position="1"/>
        <end position="37"/>
    </location>
</feature>
<feature type="compositionally biased region" description="Basic and acidic residues" evidence="4">
    <location>
        <begin position="948"/>
        <end position="961"/>
    </location>
</feature>
<evidence type="ECO:0000256" key="1">
    <source>
        <dbReference type="ARBA" id="ARBA00022448"/>
    </source>
</evidence>
<dbReference type="RefSeq" id="XP_020436839.1">
    <property type="nucleotide sequence ID" value="XM_020572722.1"/>
</dbReference>
<evidence type="ECO:0000256" key="2">
    <source>
        <dbReference type="ARBA" id="ARBA00022927"/>
    </source>
</evidence>
<comment type="caution">
    <text evidence="7">The sequence shown here is derived from an EMBL/GenBank/DDBJ whole genome shotgun (WGS) entry which is preliminary data.</text>
</comment>
<dbReference type="GeneID" id="31357247"/>
<keyword evidence="3" id="KW-0175">Coiled coil</keyword>
<dbReference type="PANTHER" id="PTHR13258">
    <property type="entry name" value="SYNDETIN"/>
    <property type="match status" value="1"/>
</dbReference>
<dbReference type="GO" id="GO:0000149">
    <property type="term" value="F:SNARE binding"/>
    <property type="evidence" value="ECO:0007669"/>
    <property type="project" value="TreeGrafter"/>
</dbReference>
<dbReference type="PANTHER" id="PTHR13258:SF0">
    <property type="entry name" value="SYNDETIN"/>
    <property type="match status" value="1"/>
</dbReference>
<evidence type="ECO:0000256" key="4">
    <source>
        <dbReference type="SAM" id="MobiDB-lite"/>
    </source>
</evidence>
<evidence type="ECO:0000259" key="5">
    <source>
        <dbReference type="Pfam" id="PF10474"/>
    </source>
</evidence>
<accession>D3B0A3</accession>
<dbReference type="GO" id="GO:0042147">
    <property type="term" value="P:retrograde transport, endosome to Golgi"/>
    <property type="evidence" value="ECO:0007669"/>
    <property type="project" value="InterPro"/>
</dbReference>
<dbReference type="InterPro" id="IPR019515">
    <property type="entry name" value="VPS54_N"/>
</dbReference>
<dbReference type="EMBL" id="ADBJ01000008">
    <property type="protein sequence ID" value="EFA84727.1"/>
    <property type="molecule type" value="Genomic_DNA"/>
</dbReference>